<comment type="caution">
    <text evidence="1">The sequence shown here is derived from an EMBL/GenBank/DDBJ whole genome shotgun (WGS) entry which is preliminary data.</text>
</comment>
<gene>
    <name evidence="1" type="ORF">Scaly_0089700</name>
</gene>
<name>A0AAW2SVC1_9LAMI</name>
<evidence type="ECO:0000313" key="1">
    <source>
        <dbReference type="EMBL" id="KAL0396413.1"/>
    </source>
</evidence>
<sequence length="358" mass="41438">MVYDTIGPQFFLTHQEPEAEGASSSFPTGASSYDYDVFGLSERFFDVVQAVDQLLYSGFDQSQLAAVARLVNTKAEHNMSERCYDQPTRDRNSHCKKSLYAVLRYLPFTPRLQMLYASLATAEHMTWHASHLTEEDSICHPSDAEAWRHFDRTHPNFALEPRNVRLGLCIDGFAPHGQYGRTYSCWPVIITPYNLSPRMCMKSDYMFLMMVIPGLSNPKRLIDVYLEPLIYELLQLWHVGVRTHDHAMNQAFMMRAALMCTVNDLPAYGMASGWSTAGIMGCPICMDDTRAFYLQHGRKACYFDCHKRFLPQDHPYWRNKKDFIKNRQERNIARPRLTGEEIRVRGEEYSSVMFMMLN</sequence>
<dbReference type="AlphaFoldDB" id="A0AAW2SVC1"/>
<dbReference type="InterPro" id="IPR004242">
    <property type="entry name" value="Transposase_21"/>
</dbReference>
<proteinExistence type="predicted"/>
<dbReference type="PANTHER" id="PTHR10775:SF188">
    <property type="entry name" value="TRANSPOSASE-ASSOCIATED DOMAIN-CONTAINING PROTEIN"/>
    <property type="match status" value="1"/>
</dbReference>
<dbReference type="PANTHER" id="PTHR10775">
    <property type="entry name" value="OS08G0208400 PROTEIN"/>
    <property type="match status" value="1"/>
</dbReference>
<reference evidence="1" key="1">
    <citation type="submission" date="2020-06" db="EMBL/GenBank/DDBJ databases">
        <authorList>
            <person name="Li T."/>
            <person name="Hu X."/>
            <person name="Zhang T."/>
            <person name="Song X."/>
            <person name="Zhang H."/>
            <person name="Dai N."/>
            <person name="Sheng W."/>
            <person name="Hou X."/>
            <person name="Wei L."/>
        </authorList>
    </citation>
    <scope>NUCLEOTIDE SEQUENCE</scope>
    <source>
        <strain evidence="1">KEN8</strain>
        <tissue evidence="1">Leaf</tissue>
    </source>
</reference>
<reference evidence="1" key="2">
    <citation type="journal article" date="2024" name="Plant">
        <title>Genomic evolution and insights into agronomic trait innovations of Sesamum species.</title>
        <authorList>
            <person name="Miao H."/>
            <person name="Wang L."/>
            <person name="Qu L."/>
            <person name="Liu H."/>
            <person name="Sun Y."/>
            <person name="Le M."/>
            <person name="Wang Q."/>
            <person name="Wei S."/>
            <person name="Zheng Y."/>
            <person name="Lin W."/>
            <person name="Duan Y."/>
            <person name="Cao H."/>
            <person name="Xiong S."/>
            <person name="Wang X."/>
            <person name="Wei L."/>
            <person name="Li C."/>
            <person name="Ma Q."/>
            <person name="Ju M."/>
            <person name="Zhao R."/>
            <person name="Li G."/>
            <person name="Mu C."/>
            <person name="Tian Q."/>
            <person name="Mei H."/>
            <person name="Zhang T."/>
            <person name="Gao T."/>
            <person name="Zhang H."/>
        </authorList>
    </citation>
    <scope>NUCLEOTIDE SEQUENCE</scope>
    <source>
        <strain evidence="1">KEN8</strain>
    </source>
</reference>
<organism evidence="1">
    <name type="scientific">Sesamum calycinum</name>
    <dbReference type="NCBI Taxonomy" id="2727403"/>
    <lineage>
        <taxon>Eukaryota</taxon>
        <taxon>Viridiplantae</taxon>
        <taxon>Streptophyta</taxon>
        <taxon>Embryophyta</taxon>
        <taxon>Tracheophyta</taxon>
        <taxon>Spermatophyta</taxon>
        <taxon>Magnoliopsida</taxon>
        <taxon>eudicotyledons</taxon>
        <taxon>Gunneridae</taxon>
        <taxon>Pentapetalae</taxon>
        <taxon>asterids</taxon>
        <taxon>lamiids</taxon>
        <taxon>Lamiales</taxon>
        <taxon>Pedaliaceae</taxon>
        <taxon>Sesamum</taxon>
    </lineage>
</organism>
<dbReference type="EMBL" id="JACGWM010000001">
    <property type="protein sequence ID" value="KAL0396413.1"/>
    <property type="molecule type" value="Genomic_DNA"/>
</dbReference>
<accession>A0AAW2SVC1</accession>
<protein>
    <submittedName>
        <fullName evidence="1">Uncharacterized protein</fullName>
    </submittedName>
</protein>
<dbReference type="Pfam" id="PF02992">
    <property type="entry name" value="Transposase_21"/>
    <property type="match status" value="1"/>
</dbReference>